<accession>A0A0F9Q6Y1</accession>
<proteinExistence type="predicted"/>
<sequence length="101" mass="11439">MKFVLDWTHKVVHVKPLLVGCDADFLDEEILAELRRDLPRLMAEIYDKPTEATEEEAASLLAEEGFGVCKGCAQGWADSQEEKREIGRIKKRIRARGALRA</sequence>
<evidence type="ECO:0000313" key="1">
    <source>
        <dbReference type="EMBL" id="KKN32737.1"/>
    </source>
</evidence>
<protein>
    <submittedName>
        <fullName evidence="1">Uncharacterized protein</fullName>
    </submittedName>
</protein>
<organism evidence="1">
    <name type="scientific">marine sediment metagenome</name>
    <dbReference type="NCBI Taxonomy" id="412755"/>
    <lineage>
        <taxon>unclassified sequences</taxon>
        <taxon>metagenomes</taxon>
        <taxon>ecological metagenomes</taxon>
    </lineage>
</organism>
<name>A0A0F9Q6Y1_9ZZZZ</name>
<dbReference type="EMBL" id="LAZR01002231">
    <property type="protein sequence ID" value="KKN32737.1"/>
    <property type="molecule type" value="Genomic_DNA"/>
</dbReference>
<reference evidence="1" key="1">
    <citation type="journal article" date="2015" name="Nature">
        <title>Complex archaea that bridge the gap between prokaryotes and eukaryotes.</title>
        <authorList>
            <person name="Spang A."/>
            <person name="Saw J.H."/>
            <person name="Jorgensen S.L."/>
            <person name="Zaremba-Niedzwiedzka K."/>
            <person name="Martijn J."/>
            <person name="Lind A.E."/>
            <person name="van Eijk R."/>
            <person name="Schleper C."/>
            <person name="Guy L."/>
            <person name="Ettema T.J."/>
        </authorList>
    </citation>
    <scope>NUCLEOTIDE SEQUENCE</scope>
</reference>
<dbReference type="AlphaFoldDB" id="A0A0F9Q6Y1"/>
<comment type="caution">
    <text evidence="1">The sequence shown here is derived from an EMBL/GenBank/DDBJ whole genome shotgun (WGS) entry which is preliminary data.</text>
</comment>
<gene>
    <name evidence="1" type="ORF">LCGC14_0810810</name>
</gene>